<evidence type="ECO:0000313" key="3">
    <source>
        <dbReference type="Proteomes" id="UP001372338"/>
    </source>
</evidence>
<gene>
    <name evidence="2" type="ORF">RIF29_33135</name>
</gene>
<proteinExistence type="predicted"/>
<dbReference type="AlphaFoldDB" id="A0AAN9EDC4"/>
<dbReference type="EMBL" id="JAYWIO010000007">
    <property type="protein sequence ID" value="KAK7250603.1"/>
    <property type="molecule type" value="Genomic_DNA"/>
</dbReference>
<sequence>MFEETDVVGEVCYKTFPTGKWSQNGQQRIYQGPVLITKKHPNPSVYPCVQYKHLSFTITLPDGFELPSFSTTTNTPPSMRHEPSLTSSEVNKEEDITAVAKEDEDPCEGLNVAGPSHR</sequence>
<reference evidence="2 3" key="1">
    <citation type="submission" date="2024-01" db="EMBL/GenBank/DDBJ databases">
        <title>The genomes of 5 underutilized Papilionoideae crops provide insights into root nodulation and disease resistanc.</title>
        <authorList>
            <person name="Yuan L."/>
        </authorList>
    </citation>
    <scope>NUCLEOTIDE SEQUENCE [LARGE SCALE GENOMIC DNA]</scope>
    <source>
        <strain evidence="2">ZHUSHIDOU_FW_LH</strain>
        <tissue evidence="2">Leaf</tissue>
    </source>
</reference>
<evidence type="ECO:0000313" key="2">
    <source>
        <dbReference type="EMBL" id="KAK7250603.1"/>
    </source>
</evidence>
<accession>A0AAN9EDC4</accession>
<feature type="region of interest" description="Disordered" evidence="1">
    <location>
        <begin position="68"/>
        <end position="118"/>
    </location>
</feature>
<protein>
    <submittedName>
        <fullName evidence="2">Uncharacterized protein</fullName>
    </submittedName>
</protein>
<name>A0AAN9EDC4_CROPI</name>
<dbReference type="Proteomes" id="UP001372338">
    <property type="component" value="Unassembled WGS sequence"/>
</dbReference>
<organism evidence="2 3">
    <name type="scientific">Crotalaria pallida</name>
    <name type="common">Smooth rattlebox</name>
    <name type="synonym">Crotalaria striata</name>
    <dbReference type="NCBI Taxonomy" id="3830"/>
    <lineage>
        <taxon>Eukaryota</taxon>
        <taxon>Viridiplantae</taxon>
        <taxon>Streptophyta</taxon>
        <taxon>Embryophyta</taxon>
        <taxon>Tracheophyta</taxon>
        <taxon>Spermatophyta</taxon>
        <taxon>Magnoliopsida</taxon>
        <taxon>eudicotyledons</taxon>
        <taxon>Gunneridae</taxon>
        <taxon>Pentapetalae</taxon>
        <taxon>rosids</taxon>
        <taxon>fabids</taxon>
        <taxon>Fabales</taxon>
        <taxon>Fabaceae</taxon>
        <taxon>Papilionoideae</taxon>
        <taxon>50 kb inversion clade</taxon>
        <taxon>genistoids sensu lato</taxon>
        <taxon>core genistoids</taxon>
        <taxon>Crotalarieae</taxon>
        <taxon>Crotalaria</taxon>
    </lineage>
</organism>
<comment type="caution">
    <text evidence="2">The sequence shown here is derived from an EMBL/GenBank/DDBJ whole genome shotgun (WGS) entry which is preliminary data.</text>
</comment>
<keyword evidence="3" id="KW-1185">Reference proteome</keyword>
<feature type="compositionally biased region" description="Low complexity" evidence="1">
    <location>
        <begin position="68"/>
        <end position="78"/>
    </location>
</feature>
<evidence type="ECO:0000256" key="1">
    <source>
        <dbReference type="SAM" id="MobiDB-lite"/>
    </source>
</evidence>